<dbReference type="Proteomes" id="UP000178930">
    <property type="component" value="Unassembled WGS sequence"/>
</dbReference>
<evidence type="ECO:0000313" key="2">
    <source>
        <dbReference type="Proteomes" id="UP000178930"/>
    </source>
</evidence>
<evidence type="ECO:0000313" key="1">
    <source>
        <dbReference type="EMBL" id="OGY42855.1"/>
    </source>
</evidence>
<gene>
    <name evidence="1" type="ORF">A2729_02995</name>
</gene>
<organism evidence="1 2">
    <name type="scientific">Candidatus Buchananbacteria bacterium RIFCSPHIGHO2_01_FULL_39_14</name>
    <dbReference type="NCBI Taxonomy" id="1797532"/>
    <lineage>
        <taxon>Bacteria</taxon>
        <taxon>Candidatus Buchananiibacteriota</taxon>
    </lineage>
</organism>
<comment type="caution">
    <text evidence="1">The sequence shown here is derived from an EMBL/GenBank/DDBJ whole genome shotgun (WGS) entry which is preliminary data.</text>
</comment>
<reference evidence="1 2" key="1">
    <citation type="journal article" date="2016" name="Nat. Commun.">
        <title>Thousands of microbial genomes shed light on interconnected biogeochemical processes in an aquifer system.</title>
        <authorList>
            <person name="Anantharaman K."/>
            <person name="Brown C.T."/>
            <person name="Hug L.A."/>
            <person name="Sharon I."/>
            <person name="Castelle C.J."/>
            <person name="Probst A.J."/>
            <person name="Thomas B.C."/>
            <person name="Singh A."/>
            <person name="Wilkins M.J."/>
            <person name="Karaoz U."/>
            <person name="Brodie E.L."/>
            <person name="Williams K.H."/>
            <person name="Hubbard S.S."/>
            <person name="Banfield J.F."/>
        </authorList>
    </citation>
    <scope>NUCLEOTIDE SEQUENCE [LARGE SCALE GENOMIC DNA]</scope>
</reference>
<accession>A0A1G1XS00</accession>
<dbReference type="EMBL" id="MHIB01000049">
    <property type="protein sequence ID" value="OGY42855.1"/>
    <property type="molecule type" value="Genomic_DNA"/>
</dbReference>
<dbReference type="AlphaFoldDB" id="A0A1G1XS00"/>
<sequence length="539" mass="58037">MPIPTLKYSSLIFILLIITVGLLSVTFQAVKSQAVEVPPPPKICGDGIVQVPNDSGAYEKCDSSGVETDECTASCGQKMLGWAWSSNSGWLSLNNKNCDYVDPAVPPGDRCVLNSTTHYVQIDAVNQIFGWSWADNLGWVCFGSSCSGLGGTTPSGGWQAQIYGSDFGSGVENPRVIGWAKILSLGDDGWISFSYLNEAAPQANYQVRLIQKDFGATPNISQRLTLNGWSWNGNDNGAGLGWLQFDSEISAISPWLQTKYGDIYGRGDISGVTPPPSYNATYRILAGGAVTNFTSAHGIDFWVDQNYGPINFPTPETGYTNVLGKLDVKSLLCDFAGGNTCLNKSGRTVVDLTKPGQGLQTNQLLAGKIYYNNGNLIISSPIQFINGNNFENGAGTIIVDGDLEINANVTYAPTGALTRFRNLASAAWIVRGDLKISGNVENLAGNFIVIGNGLNSCDPPQAGCGQIFTCFDNGNSCQFRLTTSGLMMARRFDFRRLYKDQLEGSEIIVYDGRLLANTPPGLGDFAKALPIWRSNVFSQ</sequence>
<protein>
    <submittedName>
        <fullName evidence="1">Uncharacterized protein</fullName>
    </submittedName>
</protein>
<name>A0A1G1XS00_9BACT</name>
<proteinExistence type="predicted"/>